<organism evidence="1 2">
    <name type="scientific">Xylaria bambusicola</name>
    <dbReference type="NCBI Taxonomy" id="326684"/>
    <lineage>
        <taxon>Eukaryota</taxon>
        <taxon>Fungi</taxon>
        <taxon>Dikarya</taxon>
        <taxon>Ascomycota</taxon>
        <taxon>Pezizomycotina</taxon>
        <taxon>Sordariomycetes</taxon>
        <taxon>Xylariomycetidae</taxon>
        <taxon>Xylariales</taxon>
        <taxon>Xylariaceae</taxon>
        <taxon>Xylaria</taxon>
    </lineage>
</organism>
<proteinExistence type="predicted"/>
<protein>
    <submittedName>
        <fullName evidence="1">Uncharacterized protein</fullName>
    </submittedName>
</protein>
<name>A0AAN7Z2J3_9PEZI</name>
<sequence>MPPVYKIIFVSASFRPGGLCGVIIIGELQDNLKLGVSEGLPALSANVEHDMPTNLGFGFMITIVDVSRTNIVYKEERFLL</sequence>
<accession>A0AAN7Z2J3</accession>
<comment type="caution">
    <text evidence="1">The sequence shown here is derived from an EMBL/GenBank/DDBJ whole genome shotgun (WGS) entry which is preliminary data.</text>
</comment>
<evidence type="ECO:0000313" key="2">
    <source>
        <dbReference type="Proteomes" id="UP001305414"/>
    </source>
</evidence>
<dbReference type="Proteomes" id="UP001305414">
    <property type="component" value="Unassembled WGS sequence"/>
</dbReference>
<reference evidence="1 2" key="1">
    <citation type="submission" date="2023-10" db="EMBL/GenBank/DDBJ databases">
        <title>Draft genome sequence of Xylaria bambusicola isolate GMP-LS, the root and basal stem rot pathogen of sugarcane in Indonesia.</title>
        <authorList>
            <person name="Selvaraj P."/>
            <person name="Muralishankar V."/>
            <person name="Muruganantham S."/>
            <person name="Sp S."/>
            <person name="Haryani S."/>
            <person name="Lau K.J.X."/>
            <person name="Naqvi N.I."/>
        </authorList>
    </citation>
    <scope>NUCLEOTIDE SEQUENCE [LARGE SCALE GENOMIC DNA]</scope>
    <source>
        <strain evidence="1">GMP-LS</strain>
    </source>
</reference>
<gene>
    <name evidence="1" type="ORF">RRF57_003211</name>
</gene>
<keyword evidence="2" id="KW-1185">Reference proteome</keyword>
<dbReference type="EMBL" id="JAWHQM010000005">
    <property type="protein sequence ID" value="KAK5627497.1"/>
    <property type="molecule type" value="Genomic_DNA"/>
</dbReference>
<dbReference type="AlphaFoldDB" id="A0AAN7Z2J3"/>
<evidence type="ECO:0000313" key="1">
    <source>
        <dbReference type="EMBL" id="KAK5627497.1"/>
    </source>
</evidence>